<keyword evidence="8 10" id="KW-0239">DNA-directed DNA polymerase</keyword>
<comment type="subunit">
    <text evidence="10">Forms a ring-shaped head-to-tail homodimer around DNA.</text>
</comment>
<evidence type="ECO:0000256" key="2">
    <source>
        <dbReference type="ARBA" id="ARBA00010752"/>
    </source>
</evidence>
<dbReference type="SMART" id="SM00480">
    <property type="entry name" value="POL3Bc"/>
    <property type="match status" value="1"/>
</dbReference>
<comment type="function">
    <text evidence="10">Confers DNA tethering and processivity to DNA polymerases and other proteins. Acts as a clamp, forming a ring around DNA (a reaction catalyzed by the clamp-loading complex) which diffuses in an ATP-independent manner freely and bidirectionally along dsDNA. Initially characterized for its ability to contact the catalytic subunit of DNA polymerase III (Pol III), a complex, multichain enzyme responsible for most of the replicative synthesis in bacteria; Pol III exhibits 3'-5' exonuclease proofreading activity. The beta chain is required for initiation of replication as well as for processivity of DNA replication.</text>
</comment>
<evidence type="ECO:0000313" key="14">
    <source>
        <dbReference type="EMBL" id="RDI45628.1"/>
    </source>
</evidence>
<dbReference type="Pfam" id="PF02768">
    <property type="entry name" value="DNA_pol3_beta_3"/>
    <property type="match status" value="1"/>
</dbReference>
<dbReference type="PANTHER" id="PTHR30478:SF0">
    <property type="entry name" value="BETA SLIDING CLAMP"/>
    <property type="match status" value="1"/>
</dbReference>
<evidence type="ECO:0000256" key="5">
    <source>
        <dbReference type="ARBA" id="ARBA00022679"/>
    </source>
</evidence>
<keyword evidence="5 10" id="KW-0808">Transferase</keyword>
<dbReference type="RefSeq" id="WP_158538318.1">
    <property type="nucleotide sequence ID" value="NZ_QQAY01000002.1"/>
</dbReference>
<evidence type="ECO:0000259" key="11">
    <source>
        <dbReference type="Pfam" id="PF00712"/>
    </source>
</evidence>
<dbReference type="GO" id="GO:0009360">
    <property type="term" value="C:DNA polymerase III complex"/>
    <property type="evidence" value="ECO:0007669"/>
    <property type="project" value="InterPro"/>
</dbReference>
<dbReference type="OrthoDB" id="8421503at2"/>
<evidence type="ECO:0000256" key="6">
    <source>
        <dbReference type="ARBA" id="ARBA00022695"/>
    </source>
</evidence>
<dbReference type="GO" id="GO:0003677">
    <property type="term" value="F:DNA binding"/>
    <property type="evidence" value="ECO:0007669"/>
    <property type="project" value="UniProtKB-UniRule"/>
</dbReference>
<evidence type="ECO:0000256" key="8">
    <source>
        <dbReference type="ARBA" id="ARBA00022932"/>
    </source>
</evidence>
<keyword evidence="9" id="KW-0238">DNA-binding</keyword>
<evidence type="ECO:0000256" key="3">
    <source>
        <dbReference type="ARBA" id="ARBA00021035"/>
    </source>
</evidence>
<dbReference type="Proteomes" id="UP000255326">
    <property type="component" value="Unassembled WGS sequence"/>
</dbReference>
<dbReference type="EMBL" id="QQAY01000002">
    <property type="protein sequence ID" value="RDI45628.1"/>
    <property type="molecule type" value="Genomic_DNA"/>
</dbReference>
<comment type="subcellular location">
    <subcellularLocation>
        <location evidence="1 10">Cytoplasm</location>
    </subcellularLocation>
</comment>
<dbReference type="PIRSF" id="PIRSF000804">
    <property type="entry name" value="DNA_pol_III_b"/>
    <property type="match status" value="1"/>
</dbReference>
<keyword evidence="4 10" id="KW-0963">Cytoplasm</keyword>
<dbReference type="GO" id="GO:0006271">
    <property type="term" value="P:DNA strand elongation involved in DNA replication"/>
    <property type="evidence" value="ECO:0007669"/>
    <property type="project" value="TreeGrafter"/>
</dbReference>
<proteinExistence type="inferred from homology"/>
<sequence>MEFIVNHDVFAKAVYEVSRMVPTKSHHAALSGIMIKAEAEGLEIIGCNSELMVKKKIPIQEGNSSVLQVLRNGKSVLFSKYVSEVVKKLPEDIHFTLKDNHSITIQSGEVIFNMNAYEEIEFPQFEASDSNFSIKMNGKSLLEMFVQTAFAAAKTNSRPVLSGVLMELNESVLTVGATNSNRLAVRKMPFDKVGQRSAIIPVSAVNEFIKLMGTDSEDVLIHFSDRQIVFQNQYISLTTRLIEGKYPEIRGLIPSGAIMEITMDRERLRQGVDRAAVLANESKNHTISLSVKEGSLLKITSHSNEIGKIEESQQILSHKGEIGISVSVDSQYLSDALKAIKEDHVMISFGGVMKPILIRPTDTENQMHIISPVRVK</sequence>
<comment type="similarity">
    <text evidence="2 10">Belongs to the beta sliding clamp family.</text>
</comment>
<dbReference type="AlphaFoldDB" id="A0A370GPG5"/>
<keyword evidence="15" id="KW-1185">Reference proteome</keyword>
<organism evidence="14 15">
    <name type="scientific">Falsibacillus pallidus</name>
    <dbReference type="NCBI Taxonomy" id="493781"/>
    <lineage>
        <taxon>Bacteria</taxon>
        <taxon>Bacillati</taxon>
        <taxon>Bacillota</taxon>
        <taxon>Bacilli</taxon>
        <taxon>Bacillales</taxon>
        <taxon>Bacillaceae</taxon>
        <taxon>Falsibacillus</taxon>
    </lineage>
</organism>
<keyword evidence="6 10" id="KW-0548">Nucleotidyltransferase</keyword>
<dbReference type="Gene3D" id="3.10.150.10">
    <property type="entry name" value="DNA Polymerase III, subunit A, domain 2"/>
    <property type="match status" value="1"/>
</dbReference>
<dbReference type="Gene3D" id="3.70.10.10">
    <property type="match status" value="1"/>
</dbReference>
<dbReference type="InterPro" id="IPR022635">
    <property type="entry name" value="DNA_polIII_beta_C"/>
</dbReference>
<comment type="caution">
    <text evidence="14">The sequence shown here is derived from an EMBL/GenBank/DDBJ whole genome shotgun (WGS) entry which is preliminary data.</text>
</comment>
<dbReference type="InterPro" id="IPR022634">
    <property type="entry name" value="DNA_polIII_beta_N"/>
</dbReference>
<evidence type="ECO:0000256" key="9">
    <source>
        <dbReference type="ARBA" id="ARBA00023125"/>
    </source>
</evidence>
<dbReference type="InterPro" id="IPR022637">
    <property type="entry name" value="DNA_polIII_beta_cen"/>
</dbReference>
<reference evidence="14 15" key="1">
    <citation type="submission" date="2018-07" db="EMBL/GenBank/DDBJ databases">
        <title>Genomic Encyclopedia of Type Strains, Phase IV (KMG-IV): sequencing the most valuable type-strain genomes for metagenomic binning, comparative biology and taxonomic classification.</title>
        <authorList>
            <person name="Goeker M."/>
        </authorList>
    </citation>
    <scope>NUCLEOTIDE SEQUENCE [LARGE SCALE GENOMIC DNA]</scope>
    <source>
        <strain evidence="14 15">DSM 25281</strain>
    </source>
</reference>
<keyword evidence="7 10" id="KW-0235">DNA replication</keyword>
<dbReference type="GO" id="GO:0005737">
    <property type="term" value="C:cytoplasm"/>
    <property type="evidence" value="ECO:0007669"/>
    <property type="project" value="UniProtKB-SubCell"/>
</dbReference>
<dbReference type="SUPFAM" id="SSF55979">
    <property type="entry name" value="DNA clamp"/>
    <property type="match status" value="3"/>
</dbReference>
<dbReference type="NCBIfam" id="TIGR00663">
    <property type="entry name" value="dnan"/>
    <property type="match status" value="1"/>
</dbReference>
<dbReference type="InterPro" id="IPR001001">
    <property type="entry name" value="DNA_polIII_beta"/>
</dbReference>
<evidence type="ECO:0000259" key="13">
    <source>
        <dbReference type="Pfam" id="PF02768"/>
    </source>
</evidence>
<evidence type="ECO:0000256" key="4">
    <source>
        <dbReference type="ARBA" id="ARBA00022490"/>
    </source>
</evidence>
<evidence type="ECO:0000313" key="15">
    <source>
        <dbReference type="Proteomes" id="UP000255326"/>
    </source>
</evidence>
<feature type="domain" description="DNA polymerase III beta sliding clamp C-terminal" evidence="13">
    <location>
        <begin position="252"/>
        <end position="374"/>
    </location>
</feature>
<dbReference type="Pfam" id="PF02767">
    <property type="entry name" value="DNA_pol3_beta_2"/>
    <property type="match status" value="1"/>
</dbReference>
<evidence type="ECO:0000256" key="10">
    <source>
        <dbReference type="PIRNR" id="PIRNR000804"/>
    </source>
</evidence>
<feature type="domain" description="DNA polymerase III beta sliding clamp N-terminal" evidence="11">
    <location>
        <begin position="1"/>
        <end position="124"/>
    </location>
</feature>
<evidence type="ECO:0000256" key="1">
    <source>
        <dbReference type="ARBA" id="ARBA00004496"/>
    </source>
</evidence>
<evidence type="ECO:0000256" key="7">
    <source>
        <dbReference type="ARBA" id="ARBA00022705"/>
    </source>
</evidence>
<accession>A0A370GPG5</accession>
<dbReference type="Pfam" id="PF00712">
    <property type="entry name" value="DNA_pol3_beta"/>
    <property type="match status" value="1"/>
</dbReference>
<dbReference type="GO" id="GO:0008408">
    <property type="term" value="F:3'-5' exonuclease activity"/>
    <property type="evidence" value="ECO:0007669"/>
    <property type="project" value="InterPro"/>
</dbReference>
<dbReference type="InterPro" id="IPR046938">
    <property type="entry name" value="DNA_clamp_sf"/>
</dbReference>
<feature type="domain" description="DNA polymerase III beta sliding clamp central" evidence="12">
    <location>
        <begin position="137"/>
        <end position="248"/>
    </location>
</feature>
<dbReference type="CDD" id="cd00140">
    <property type="entry name" value="beta_clamp"/>
    <property type="match status" value="1"/>
</dbReference>
<protein>
    <recommendedName>
        <fullName evidence="3 10">Beta sliding clamp</fullName>
    </recommendedName>
</protein>
<dbReference type="GO" id="GO:0003887">
    <property type="term" value="F:DNA-directed DNA polymerase activity"/>
    <property type="evidence" value="ECO:0007669"/>
    <property type="project" value="UniProtKB-UniRule"/>
</dbReference>
<evidence type="ECO:0000259" key="12">
    <source>
        <dbReference type="Pfam" id="PF02767"/>
    </source>
</evidence>
<gene>
    <name evidence="14" type="ORF">DFR59_102259</name>
</gene>
<name>A0A370GPG5_9BACI</name>
<dbReference type="PANTHER" id="PTHR30478">
    <property type="entry name" value="DNA POLYMERASE III SUBUNIT BETA"/>
    <property type="match status" value="1"/>
</dbReference>